<keyword evidence="2" id="KW-0472">Membrane</keyword>
<dbReference type="EMBL" id="JARPXM010000001">
    <property type="protein sequence ID" value="MDT2536796.1"/>
    <property type="molecule type" value="Genomic_DNA"/>
</dbReference>
<feature type="compositionally biased region" description="Basic and acidic residues" evidence="1">
    <location>
        <begin position="38"/>
        <end position="61"/>
    </location>
</feature>
<dbReference type="RefSeq" id="WP_028020182.1">
    <property type="nucleotide sequence ID" value="NZ_BAAAXM010000060.1"/>
</dbReference>
<feature type="transmembrane region" description="Helical" evidence="2">
    <location>
        <begin position="112"/>
        <end position="130"/>
    </location>
</feature>
<protein>
    <submittedName>
        <fullName evidence="4">Cell wall protein</fullName>
    </submittedName>
</protein>
<keyword evidence="2" id="KW-0812">Transmembrane</keyword>
<reference evidence="4" key="1">
    <citation type="submission" date="2023-03" db="EMBL/GenBank/DDBJ databases">
        <authorList>
            <person name="Shen W."/>
            <person name="Cai J."/>
        </authorList>
    </citation>
    <scope>NUCLEOTIDE SEQUENCE</scope>
    <source>
        <strain evidence="4">B646-2</strain>
    </source>
</reference>
<evidence type="ECO:0000313" key="4">
    <source>
        <dbReference type="EMBL" id="MDT2536796.1"/>
    </source>
</evidence>
<proteinExistence type="predicted"/>
<comment type="caution">
    <text evidence="4">The sequence shown here is derived from an EMBL/GenBank/DDBJ whole genome shotgun (WGS) entry which is preliminary data.</text>
</comment>
<name>A0AAW8SRX4_9ENTE</name>
<sequence>MKRKKWLLLFSLLAVFSPLSVFGEERDDQVGISFKAEQPVDPKEPTEPTEPKEPAEPKDPTPYDPDPSPSDEPRWITPFNNVLPLTLGSARNYYAQESHKNLPKTGELHQAGMQWTGFLCVACSFWLFLFTRLREEDDNEQEN</sequence>
<dbReference type="AlphaFoldDB" id="A0AAW8SRX4"/>
<evidence type="ECO:0000256" key="3">
    <source>
        <dbReference type="SAM" id="SignalP"/>
    </source>
</evidence>
<evidence type="ECO:0000256" key="2">
    <source>
        <dbReference type="SAM" id="Phobius"/>
    </source>
</evidence>
<dbReference type="Proteomes" id="UP001249240">
    <property type="component" value="Unassembled WGS sequence"/>
</dbReference>
<keyword evidence="2" id="KW-1133">Transmembrane helix</keyword>
<organism evidence="4 5">
    <name type="scientific">Enterococcus raffinosus</name>
    <dbReference type="NCBI Taxonomy" id="71452"/>
    <lineage>
        <taxon>Bacteria</taxon>
        <taxon>Bacillati</taxon>
        <taxon>Bacillota</taxon>
        <taxon>Bacilli</taxon>
        <taxon>Lactobacillales</taxon>
        <taxon>Enterococcaceae</taxon>
        <taxon>Enterococcus</taxon>
    </lineage>
</organism>
<accession>A0AAW8SRX4</accession>
<keyword evidence="3" id="KW-0732">Signal</keyword>
<gene>
    <name evidence="4" type="ORF">P7D78_01550</name>
</gene>
<feature type="chain" id="PRO_5043981665" evidence="3">
    <location>
        <begin position="24"/>
        <end position="143"/>
    </location>
</feature>
<feature type="region of interest" description="Disordered" evidence="1">
    <location>
        <begin position="32"/>
        <end position="77"/>
    </location>
</feature>
<evidence type="ECO:0000313" key="5">
    <source>
        <dbReference type="Proteomes" id="UP001249240"/>
    </source>
</evidence>
<evidence type="ECO:0000256" key="1">
    <source>
        <dbReference type="SAM" id="MobiDB-lite"/>
    </source>
</evidence>
<feature type="signal peptide" evidence="3">
    <location>
        <begin position="1"/>
        <end position="23"/>
    </location>
</feature>